<evidence type="ECO:0000313" key="3">
    <source>
        <dbReference type="Proteomes" id="UP000289738"/>
    </source>
</evidence>
<reference evidence="2 3" key="1">
    <citation type="submission" date="2019-01" db="EMBL/GenBank/DDBJ databases">
        <title>Sequencing of cultivated peanut Arachis hypogaea provides insights into genome evolution and oil improvement.</title>
        <authorList>
            <person name="Chen X."/>
        </authorList>
    </citation>
    <scope>NUCLEOTIDE SEQUENCE [LARGE SCALE GENOMIC DNA]</scope>
    <source>
        <strain evidence="3">cv. Fuhuasheng</strain>
        <tissue evidence="2">Leaves</tissue>
    </source>
</reference>
<organism evidence="2 3">
    <name type="scientific">Arachis hypogaea</name>
    <name type="common">Peanut</name>
    <dbReference type="NCBI Taxonomy" id="3818"/>
    <lineage>
        <taxon>Eukaryota</taxon>
        <taxon>Viridiplantae</taxon>
        <taxon>Streptophyta</taxon>
        <taxon>Embryophyta</taxon>
        <taxon>Tracheophyta</taxon>
        <taxon>Spermatophyta</taxon>
        <taxon>Magnoliopsida</taxon>
        <taxon>eudicotyledons</taxon>
        <taxon>Gunneridae</taxon>
        <taxon>Pentapetalae</taxon>
        <taxon>rosids</taxon>
        <taxon>fabids</taxon>
        <taxon>Fabales</taxon>
        <taxon>Fabaceae</taxon>
        <taxon>Papilionoideae</taxon>
        <taxon>50 kb inversion clade</taxon>
        <taxon>dalbergioids sensu lato</taxon>
        <taxon>Dalbergieae</taxon>
        <taxon>Pterocarpus clade</taxon>
        <taxon>Arachis</taxon>
    </lineage>
</organism>
<keyword evidence="3" id="KW-1185">Reference proteome</keyword>
<dbReference type="Proteomes" id="UP000289738">
    <property type="component" value="Chromosome A10"/>
</dbReference>
<gene>
    <name evidence="2" type="ORF">Ahy_A10g047915</name>
</gene>
<sequence>MRTQEADSLSELKSLILTHFSGNERKEVGRVGYKMLAPMKNGVFQFCLFWLDGDEHVRLMFDVSGRIMAKQVMELSAEVCDVGGGGSGSSSLVQDDDPPLALLLLHCARPAVGMNVDGEESDKEYIVDSNESASSEKDDEDEFVPNTPVGGSVRYLLPALQPILELSDVPNHYHTLDLDAMHEVTLFSNMGADNYNTGDNVEFRAGHRFRSREAVMQGMKNYSIQRSIECQVMESDRLKEMRKFGGPSTCLATTTSQDHR</sequence>
<evidence type="ECO:0000256" key="1">
    <source>
        <dbReference type="SAM" id="MobiDB-lite"/>
    </source>
</evidence>
<feature type="region of interest" description="Disordered" evidence="1">
    <location>
        <begin position="119"/>
        <end position="143"/>
    </location>
</feature>
<evidence type="ECO:0000313" key="2">
    <source>
        <dbReference type="EMBL" id="RYR33337.1"/>
    </source>
</evidence>
<protein>
    <submittedName>
        <fullName evidence="2">Uncharacterized protein</fullName>
    </submittedName>
</protein>
<dbReference type="EMBL" id="SDMP01000010">
    <property type="protein sequence ID" value="RYR33337.1"/>
    <property type="molecule type" value="Genomic_DNA"/>
</dbReference>
<dbReference type="AlphaFoldDB" id="A0A445B3S9"/>
<proteinExistence type="predicted"/>
<comment type="caution">
    <text evidence="2">The sequence shown here is derived from an EMBL/GenBank/DDBJ whole genome shotgun (WGS) entry which is preliminary data.</text>
</comment>
<accession>A0A445B3S9</accession>
<name>A0A445B3S9_ARAHY</name>